<dbReference type="PROSITE" id="PS00109">
    <property type="entry name" value="PROTEIN_KINASE_TYR"/>
    <property type="match status" value="1"/>
</dbReference>
<reference evidence="5" key="1">
    <citation type="submission" date="2013-01" db="EMBL/GenBank/DDBJ databases">
        <title>Draft Genome Sequence of a Mulberry Tree, Morus notabilis C.K. Schneid.</title>
        <authorList>
            <person name="He N."/>
            <person name="Zhao S."/>
        </authorList>
    </citation>
    <scope>NUCLEOTIDE SEQUENCE</scope>
</reference>
<dbReference type="InterPro" id="IPR000719">
    <property type="entry name" value="Prot_kinase_dom"/>
</dbReference>
<dbReference type="GO" id="GO:0005524">
    <property type="term" value="F:ATP binding"/>
    <property type="evidence" value="ECO:0007669"/>
    <property type="project" value="InterPro"/>
</dbReference>
<evidence type="ECO:0000259" key="3">
    <source>
        <dbReference type="PROSITE" id="PS50011"/>
    </source>
</evidence>
<keyword evidence="5" id="KW-1185">Reference proteome</keyword>
<feature type="domain" description="Protein kinase" evidence="3">
    <location>
        <begin position="325"/>
        <end position="592"/>
    </location>
</feature>
<dbReference type="InterPro" id="IPR052611">
    <property type="entry name" value="Plant_RLK_LysM"/>
</dbReference>
<evidence type="ECO:0000313" key="4">
    <source>
        <dbReference type="EMBL" id="EXB77860.1"/>
    </source>
</evidence>
<dbReference type="InterPro" id="IPR011009">
    <property type="entry name" value="Kinase-like_dom_sf"/>
</dbReference>
<feature type="signal peptide" evidence="2">
    <location>
        <begin position="1"/>
        <end position="24"/>
    </location>
</feature>
<dbReference type="AlphaFoldDB" id="W9RHV7"/>
<feature type="transmembrane region" description="Helical" evidence="1">
    <location>
        <begin position="246"/>
        <end position="273"/>
    </location>
</feature>
<dbReference type="InterPro" id="IPR059144">
    <property type="entry name" value="NFP_LysM3"/>
</dbReference>
<evidence type="ECO:0000313" key="5">
    <source>
        <dbReference type="Proteomes" id="UP000030645"/>
    </source>
</evidence>
<gene>
    <name evidence="4" type="ORF">L484_009156</name>
</gene>
<dbReference type="Pfam" id="PF23462">
    <property type="entry name" value="LysM3_NFP"/>
    <property type="match status" value="1"/>
</dbReference>
<dbReference type="InterPro" id="IPR056561">
    <property type="entry name" value="NFP_LYK_LysM1"/>
</dbReference>
<dbReference type="PANTHER" id="PTHR45927:SF2">
    <property type="entry name" value="SERINE_THREONINE RECEPTOR-LIKE KINASE NFP"/>
    <property type="match status" value="1"/>
</dbReference>
<keyword evidence="4" id="KW-0675">Receptor</keyword>
<accession>W9RHV7</accession>
<organism evidence="4 5">
    <name type="scientific">Morus notabilis</name>
    <dbReference type="NCBI Taxonomy" id="981085"/>
    <lineage>
        <taxon>Eukaryota</taxon>
        <taxon>Viridiplantae</taxon>
        <taxon>Streptophyta</taxon>
        <taxon>Embryophyta</taxon>
        <taxon>Tracheophyta</taxon>
        <taxon>Spermatophyta</taxon>
        <taxon>Magnoliopsida</taxon>
        <taxon>eudicotyledons</taxon>
        <taxon>Gunneridae</taxon>
        <taxon>Pentapetalae</taxon>
        <taxon>rosids</taxon>
        <taxon>fabids</taxon>
        <taxon>Rosales</taxon>
        <taxon>Moraceae</taxon>
        <taxon>Moreae</taxon>
        <taxon>Morus</taxon>
    </lineage>
</organism>
<dbReference type="EMBL" id="KE344763">
    <property type="protein sequence ID" value="EXB77860.1"/>
    <property type="molecule type" value="Genomic_DNA"/>
</dbReference>
<name>W9RHV7_9ROSA</name>
<dbReference type="GO" id="GO:0004713">
    <property type="term" value="F:protein tyrosine kinase activity"/>
    <property type="evidence" value="ECO:0007669"/>
    <property type="project" value="InterPro"/>
</dbReference>
<sequence length="619" mass="69141">MEMSFLFTCTFCLLLLFFVTQISAQSPSTPTTGTNFSCSANQGASCDTYVAYFAQEPDFMDLKSISDLFGVKSSLISEASNLVTETTKLIPGQLLLVPVTCSCNGSHYFANISYEIKMGDSYFIVSRYFFENLTDWHVVLVTNPSLNPNLLKIGTKVIFPLFCGCPSKSQTEKGIKHLITYVWQPTDDIFQVSTKFNTSEVDIINENNYRNFTDAVGSPLLIPVPRLPALSQPHPSNRKSAFKHRWILITVISSAGALLCFLATFLVYTVGLYEKMKLFNRNDSSLESSDLVRMKKLSKTEKFEVQAKQDKLLPGVSGYLGKPIVYDIQTIMEGTMNLDELCRVGGSVYKAMIDGKVLAVKKAKEDIKEELQILQKVNHGNLVNLLGISSNSEGNFFLVYEYTENGSLDKWLHSKSPTSSSSMGFLTWNQRLHIALDVANGLQYLHEHTQPSIVHRDIRTSNILLDTKFKAKIANFSMAMPAANSTTPKVDVFAFGIVLLELLSGRKALVTKENTGEIVMLWKEAREVLEVEEKRGENVRKWMDPKLESSYPIDGALSLLTLAKACTEERSTERPSMGEVVFSLSVLTQPFSETLVEASWTYTLEAEEVVQITNPITAR</sequence>
<keyword evidence="1" id="KW-1133">Transmembrane helix</keyword>
<dbReference type="InterPro" id="IPR059143">
    <property type="entry name" value="NFP_LysM2"/>
</dbReference>
<dbReference type="InterPro" id="IPR020635">
    <property type="entry name" value="Tyr_kinase_cat_dom"/>
</dbReference>
<keyword evidence="1" id="KW-0472">Membrane</keyword>
<evidence type="ECO:0000256" key="1">
    <source>
        <dbReference type="SAM" id="Phobius"/>
    </source>
</evidence>
<dbReference type="eggNOG" id="ENOG502QQTK">
    <property type="taxonomic scope" value="Eukaryota"/>
</dbReference>
<keyword evidence="4" id="KW-0808">Transferase</keyword>
<keyword evidence="4" id="KW-0418">Kinase</keyword>
<keyword evidence="2" id="KW-0732">Signal</keyword>
<feature type="chain" id="PRO_5004928632" evidence="2">
    <location>
        <begin position="25"/>
        <end position="619"/>
    </location>
</feature>
<dbReference type="Proteomes" id="UP000030645">
    <property type="component" value="Unassembled WGS sequence"/>
</dbReference>
<dbReference type="Gene3D" id="1.10.510.10">
    <property type="entry name" value="Transferase(Phosphotransferase) domain 1"/>
    <property type="match status" value="2"/>
</dbReference>
<dbReference type="PANTHER" id="PTHR45927">
    <property type="entry name" value="LYSM-DOMAIN RECEPTOR-LIKE KINASE-RELATED"/>
    <property type="match status" value="1"/>
</dbReference>
<dbReference type="InterPro" id="IPR001245">
    <property type="entry name" value="Ser-Thr/Tyr_kinase_cat_dom"/>
</dbReference>
<evidence type="ECO:0000256" key="2">
    <source>
        <dbReference type="SAM" id="SignalP"/>
    </source>
</evidence>
<protein>
    <submittedName>
        <fullName evidence="4">Putative proline-rich receptor-like protein kinase PERK11</fullName>
    </submittedName>
</protein>
<dbReference type="SUPFAM" id="SSF56112">
    <property type="entry name" value="Protein kinase-like (PK-like)"/>
    <property type="match status" value="1"/>
</dbReference>
<dbReference type="Pfam" id="PF07714">
    <property type="entry name" value="PK_Tyr_Ser-Thr"/>
    <property type="match status" value="1"/>
</dbReference>
<dbReference type="InterPro" id="IPR008266">
    <property type="entry name" value="Tyr_kinase_AS"/>
</dbReference>
<dbReference type="OrthoDB" id="1668230at2759"/>
<dbReference type="SMART" id="SM00219">
    <property type="entry name" value="TyrKc"/>
    <property type="match status" value="1"/>
</dbReference>
<dbReference type="KEGG" id="mnt:21392501"/>
<dbReference type="PROSITE" id="PS50011">
    <property type="entry name" value="PROTEIN_KINASE_DOM"/>
    <property type="match status" value="1"/>
</dbReference>
<dbReference type="Pfam" id="PF23457">
    <property type="entry name" value="LysM2_NFP"/>
    <property type="match status" value="1"/>
</dbReference>
<keyword evidence="1" id="KW-0812">Transmembrane</keyword>
<dbReference type="Pfam" id="PF23446">
    <property type="entry name" value="LysM1_NFP_LYK"/>
    <property type="match status" value="1"/>
</dbReference>
<proteinExistence type="predicted"/>